<feature type="transmembrane region" description="Helical" evidence="2">
    <location>
        <begin position="308"/>
        <end position="331"/>
    </location>
</feature>
<gene>
    <name evidence="4" type="ORF">UO65_6320</name>
</gene>
<evidence type="ECO:0000313" key="4">
    <source>
        <dbReference type="EMBL" id="EWC58428.1"/>
    </source>
</evidence>
<feature type="region of interest" description="Disordered" evidence="1">
    <location>
        <begin position="170"/>
        <end position="229"/>
    </location>
</feature>
<evidence type="ECO:0000256" key="2">
    <source>
        <dbReference type="SAM" id="Phobius"/>
    </source>
</evidence>
<dbReference type="EMBL" id="AYXG01000241">
    <property type="protein sequence ID" value="EWC58428.1"/>
    <property type="molecule type" value="Genomic_DNA"/>
</dbReference>
<dbReference type="eggNOG" id="ENOG5033YDF">
    <property type="taxonomic scope" value="Bacteria"/>
</dbReference>
<dbReference type="RefSeq" id="WP_035289935.1">
    <property type="nucleotide sequence ID" value="NZ_AYXG01000241.1"/>
</dbReference>
<comment type="caution">
    <text evidence="4">The sequence shown here is derived from an EMBL/GenBank/DDBJ whole genome shotgun (WGS) entry which is preliminary data.</text>
</comment>
<feature type="chain" id="PRO_5039527725" evidence="3">
    <location>
        <begin position="22"/>
        <end position="337"/>
    </location>
</feature>
<proteinExistence type="predicted"/>
<feature type="compositionally biased region" description="Low complexity" evidence="1">
    <location>
        <begin position="212"/>
        <end position="222"/>
    </location>
</feature>
<feature type="signal peptide" evidence="3">
    <location>
        <begin position="1"/>
        <end position="21"/>
    </location>
</feature>
<evidence type="ECO:0000313" key="5">
    <source>
        <dbReference type="Proteomes" id="UP000019277"/>
    </source>
</evidence>
<dbReference type="PATRIC" id="fig|909613.9.peg.6317"/>
<name>W7ID10_9PSEU</name>
<evidence type="ECO:0000256" key="1">
    <source>
        <dbReference type="SAM" id="MobiDB-lite"/>
    </source>
</evidence>
<dbReference type="STRING" id="909613.UO65_6320"/>
<dbReference type="AlphaFoldDB" id="W7ID10"/>
<sequence>MQRRAKTLATGLVLMFGTATASLVLSPGTAVAAEPLVAGDCGASVQGTPGQPVTLNAQALVGPVNEVIKGVPLLGRTLSGLVGGVVGTLGPIPIGVLPDGAGTIGGPAIGSAATKALEGTPLGAIAKDVGNLLGRTCAVTVRGVNAITAPVQDGATDLGRSLQTGTAAIPQLPDLLPGAPTAPGPGAPGGGNPPGGGTGNGGTTPPPGGTAPGAPTPGTTTGIGQSLTPNGLVPLYGAGSGTGRSPMADYASLPFAKAGLFSPSPGVRYGGSVPGYSPQFGILGTEDTDGVEQAGHAEALDGVGSNRIAVPVLLAVLALSGVTATLVRTWVLRRTVA</sequence>
<protein>
    <submittedName>
        <fullName evidence="4">Uncharacterized protein</fullName>
    </submittedName>
</protein>
<feature type="compositionally biased region" description="Gly residues" evidence="1">
    <location>
        <begin position="187"/>
        <end position="202"/>
    </location>
</feature>
<evidence type="ECO:0000256" key="3">
    <source>
        <dbReference type="SAM" id="SignalP"/>
    </source>
</evidence>
<dbReference type="OrthoDB" id="3691936at2"/>
<keyword evidence="2" id="KW-0812">Transmembrane</keyword>
<dbReference type="Proteomes" id="UP000019277">
    <property type="component" value="Unassembled WGS sequence"/>
</dbReference>
<keyword evidence="5" id="KW-1185">Reference proteome</keyword>
<keyword evidence="2" id="KW-1133">Transmembrane helix</keyword>
<reference evidence="4 5" key="1">
    <citation type="journal article" date="2014" name="Genome Announc.">
        <title>Draft Genome Sequence of the Antitrypanosomally Active Sponge-Associated Bacterium Actinokineospora sp. Strain EG49.</title>
        <authorList>
            <person name="Harjes J."/>
            <person name="Ryu T."/>
            <person name="Abdelmohsen U.R."/>
            <person name="Moitinho-Silva L."/>
            <person name="Horn H."/>
            <person name="Ravasi T."/>
            <person name="Hentschel U."/>
        </authorList>
    </citation>
    <scope>NUCLEOTIDE SEQUENCE [LARGE SCALE GENOMIC DNA]</scope>
    <source>
        <strain evidence="4 5">EG49</strain>
    </source>
</reference>
<keyword evidence="2" id="KW-0472">Membrane</keyword>
<keyword evidence="3" id="KW-0732">Signal</keyword>
<organism evidence="4 5">
    <name type="scientific">Actinokineospora spheciospongiae</name>
    <dbReference type="NCBI Taxonomy" id="909613"/>
    <lineage>
        <taxon>Bacteria</taxon>
        <taxon>Bacillati</taxon>
        <taxon>Actinomycetota</taxon>
        <taxon>Actinomycetes</taxon>
        <taxon>Pseudonocardiales</taxon>
        <taxon>Pseudonocardiaceae</taxon>
        <taxon>Actinokineospora</taxon>
    </lineage>
</organism>
<accession>W7ID10</accession>